<dbReference type="OrthoDB" id="1911878at2759"/>
<dbReference type="OMA" id="RFWAQTV"/>
<dbReference type="PANTHER" id="PTHR33785:SF12">
    <property type="entry name" value="DUF1685 FAMILY PROTEIN"/>
    <property type="match status" value="1"/>
</dbReference>
<dbReference type="STRING" id="49451.A0A1J6KFD8"/>
<dbReference type="InterPro" id="IPR012881">
    <property type="entry name" value="DUF1685"/>
</dbReference>
<comment type="caution">
    <text evidence="1">The sequence shown here is derived from an EMBL/GenBank/DDBJ whole genome shotgun (WGS) entry which is preliminary data.</text>
</comment>
<gene>
    <name evidence="1" type="ORF">A4A49_23626</name>
</gene>
<protein>
    <submittedName>
        <fullName evidence="1">Uncharacterized protein</fullName>
    </submittedName>
</protein>
<sequence>MLNNLLVYIPYHNSQDLLGKKISLFSSAHYNYMAAEEEILKLFHTCWFEREILRFSANVTAKDQVQENTHEIQESVNLLKGRSQSDYCLSLDNTSFSPLGNSPTSVIITHNRIQEPIKVSDKKRRRIKRGVKEIIRIRRSSSDLELEELKGFMDLGFEFSEEDKNSRLVRIVPGLEKWGKRAEEIVENSEKRDVNSRPYLSESWEILEKRKMTKKLLKWRVPAMNNEVNMKDNLRVWAQTVASTFR</sequence>
<organism evidence="1 2">
    <name type="scientific">Nicotiana attenuata</name>
    <name type="common">Coyote tobacco</name>
    <dbReference type="NCBI Taxonomy" id="49451"/>
    <lineage>
        <taxon>Eukaryota</taxon>
        <taxon>Viridiplantae</taxon>
        <taxon>Streptophyta</taxon>
        <taxon>Embryophyta</taxon>
        <taxon>Tracheophyta</taxon>
        <taxon>Spermatophyta</taxon>
        <taxon>Magnoliopsida</taxon>
        <taxon>eudicotyledons</taxon>
        <taxon>Gunneridae</taxon>
        <taxon>Pentapetalae</taxon>
        <taxon>asterids</taxon>
        <taxon>lamiids</taxon>
        <taxon>Solanales</taxon>
        <taxon>Solanaceae</taxon>
        <taxon>Nicotianoideae</taxon>
        <taxon>Nicotianeae</taxon>
        <taxon>Nicotiana</taxon>
    </lineage>
</organism>
<evidence type="ECO:0000313" key="1">
    <source>
        <dbReference type="EMBL" id="OIT27420.1"/>
    </source>
</evidence>
<name>A0A1J6KFD8_NICAT</name>
<dbReference type="Proteomes" id="UP000187609">
    <property type="component" value="Unassembled WGS sequence"/>
</dbReference>
<evidence type="ECO:0000313" key="2">
    <source>
        <dbReference type="Proteomes" id="UP000187609"/>
    </source>
</evidence>
<dbReference type="AlphaFoldDB" id="A0A1J6KFD8"/>
<keyword evidence="2" id="KW-1185">Reference proteome</keyword>
<dbReference type="KEGG" id="nau:109213970"/>
<dbReference type="EMBL" id="MJEQ01002418">
    <property type="protein sequence ID" value="OIT27420.1"/>
    <property type="molecule type" value="Genomic_DNA"/>
</dbReference>
<proteinExistence type="predicted"/>
<dbReference type="Gramene" id="OIT27420">
    <property type="protein sequence ID" value="OIT27420"/>
    <property type="gene ID" value="A4A49_23626"/>
</dbReference>
<accession>A0A1J6KFD8</accession>
<dbReference type="Pfam" id="PF07939">
    <property type="entry name" value="DUF1685"/>
    <property type="match status" value="1"/>
</dbReference>
<reference evidence="1" key="1">
    <citation type="submission" date="2016-11" db="EMBL/GenBank/DDBJ databases">
        <title>The genome of Nicotiana attenuata.</title>
        <authorList>
            <person name="Xu S."/>
            <person name="Brockmoeller T."/>
            <person name="Gaquerel E."/>
            <person name="Navarro A."/>
            <person name="Kuhl H."/>
            <person name="Gase K."/>
            <person name="Ling Z."/>
            <person name="Zhou W."/>
            <person name="Kreitzer C."/>
            <person name="Stanke M."/>
            <person name="Tang H."/>
            <person name="Lyons E."/>
            <person name="Pandey P."/>
            <person name="Pandey S.P."/>
            <person name="Timmermann B."/>
            <person name="Baldwin I.T."/>
        </authorList>
    </citation>
    <scope>NUCLEOTIDE SEQUENCE [LARGE SCALE GENOMIC DNA]</scope>
    <source>
        <strain evidence="1">UT</strain>
    </source>
</reference>
<dbReference type="PANTHER" id="PTHR33785">
    <property type="entry name" value="OS06G0550800 PROTEIN"/>
    <property type="match status" value="1"/>
</dbReference>